<dbReference type="RefSeq" id="WP_169380274.1">
    <property type="nucleotide sequence ID" value="NZ_JAAXLA010000007.1"/>
</dbReference>
<sequence>MAAKPLEARSPWQWPNGARLAVWVVPNVEVFAPELPLTAGGPAGDTAGLATREYGNRVGLGRLRAVLAEYGIRATAAMNAGFAVRYPELTRQLVGEGWELMGHGQVNNRRLPCYPPDQERKLIGESLGTLESVTGIRPRGWLSPGLLETPDTLTHLVAEGVVYVADHVCDDQPFPIPVEAGAILSVPYSVETNDKPAYDRAGLTPPEFVALAKRQFDVLYAESARTALVFALALHPYLSGMPHRIGAVDEVLQHIRDHDDVWLATGSEIADAYALLHPDASPCAAAFPAERVVTP</sequence>
<name>A0ABX1S5N8_9PSEU</name>
<evidence type="ECO:0000313" key="3">
    <source>
        <dbReference type="Proteomes" id="UP000820669"/>
    </source>
</evidence>
<gene>
    <name evidence="2" type="ORF">HF526_06115</name>
</gene>
<proteinExistence type="predicted"/>
<dbReference type="InterPro" id="IPR002509">
    <property type="entry name" value="NODB_dom"/>
</dbReference>
<dbReference type="SUPFAM" id="SSF88713">
    <property type="entry name" value="Glycoside hydrolase/deacetylase"/>
    <property type="match status" value="1"/>
</dbReference>
<dbReference type="InterPro" id="IPR011330">
    <property type="entry name" value="Glyco_hydro/deAcase_b/a-brl"/>
</dbReference>
<evidence type="ECO:0000259" key="1">
    <source>
        <dbReference type="PROSITE" id="PS51677"/>
    </source>
</evidence>
<dbReference type="Gene3D" id="3.20.20.370">
    <property type="entry name" value="Glycoside hydrolase/deacetylase"/>
    <property type="match status" value="1"/>
</dbReference>
<dbReference type="EMBL" id="JAAXLA010000007">
    <property type="protein sequence ID" value="NMH96893.1"/>
    <property type="molecule type" value="Genomic_DNA"/>
</dbReference>
<feature type="domain" description="NodB homology" evidence="1">
    <location>
        <begin position="46"/>
        <end position="264"/>
    </location>
</feature>
<dbReference type="Pfam" id="PF01522">
    <property type="entry name" value="Polysacc_deac_1"/>
    <property type="match status" value="1"/>
</dbReference>
<dbReference type="PROSITE" id="PS51677">
    <property type="entry name" value="NODB"/>
    <property type="match status" value="1"/>
</dbReference>
<dbReference type="PANTHER" id="PTHR43123:SF4">
    <property type="entry name" value="POLYSACCHARIDE DEACETYLASE"/>
    <property type="match status" value="1"/>
</dbReference>
<dbReference type="Proteomes" id="UP000820669">
    <property type="component" value="Unassembled WGS sequence"/>
</dbReference>
<reference evidence="2 3" key="1">
    <citation type="submission" date="2020-04" db="EMBL/GenBank/DDBJ databases">
        <authorList>
            <person name="Klaysubun C."/>
            <person name="Duangmal K."/>
            <person name="Lipun K."/>
        </authorList>
    </citation>
    <scope>NUCLEOTIDE SEQUENCE [LARGE SCALE GENOMIC DNA]</scope>
    <source>
        <strain evidence="2 3">K10HN5</strain>
    </source>
</reference>
<comment type="caution">
    <text evidence="2">The sequence shown here is derived from an EMBL/GenBank/DDBJ whole genome shotgun (WGS) entry which is preliminary data.</text>
</comment>
<evidence type="ECO:0000313" key="2">
    <source>
        <dbReference type="EMBL" id="NMH96893.1"/>
    </source>
</evidence>
<protein>
    <submittedName>
        <fullName evidence="2">Polysaccharide deacetylase family protein</fullName>
    </submittedName>
</protein>
<organism evidence="2 3">
    <name type="scientific">Pseudonocardia acidicola</name>
    <dbReference type="NCBI Taxonomy" id="2724939"/>
    <lineage>
        <taxon>Bacteria</taxon>
        <taxon>Bacillati</taxon>
        <taxon>Actinomycetota</taxon>
        <taxon>Actinomycetes</taxon>
        <taxon>Pseudonocardiales</taxon>
        <taxon>Pseudonocardiaceae</taxon>
        <taxon>Pseudonocardia</taxon>
    </lineage>
</organism>
<dbReference type="PANTHER" id="PTHR43123">
    <property type="entry name" value="POLYSACCHARIDE DEACETYLASE-RELATED"/>
    <property type="match status" value="1"/>
</dbReference>
<keyword evidence="3" id="KW-1185">Reference proteome</keyword>
<accession>A0ABX1S5N8</accession>